<dbReference type="Gene3D" id="1.10.10.60">
    <property type="entry name" value="Homeodomain-like"/>
    <property type="match status" value="1"/>
</dbReference>
<accession>A0ABX6V4U2</accession>
<dbReference type="RefSeq" id="WP_142871962.1">
    <property type="nucleotide sequence ID" value="NZ_CP045503.2"/>
</dbReference>
<organism evidence="1 2">
    <name type="scientific">Shewanella eurypsychrophilus</name>
    <dbReference type="NCBI Taxonomy" id="2593656"/>
    <lineage>
        <taxon>Bacteria</taxon>
        <taxon>Pseudomonadati</taxon>
        <taxon>Pseudomonadota</taxon>
        <taxon>Gammaproteobacteria</taxon>
        <taxon>Alteromonadales</taxon>
        <taxon>Shewanellaceae</taxon>
        <taxon>Shewanella</taxon>
    </lineage>
</organism>
<protein>
    <submittedName>
        <fullName evidence="1">Sigma-70 family RNA polymerase sigma factor</fullName>
    </submittedName>
</protein>
<proteinExistence type="predicted"/>
<evidence type="ECO:0000313" key="2">
    <source>
        <dbReference type="Proteomes" id="UP000316416"/>
    </source>
</evidence>
<gene>
    <name evidence="1" type="ORF">FM038_003425</name>
</gene>
<keyword evidence="2" id="KW-1185">Reference proteome</keyword>
<dbReference type="Proteomes" id="UP000316416">
    <property type="component" value="Chromosome"/>
</dbReference>
<dbReference type="EMBL" id="CP045503">
    <property type="protein sequence ID" value="QPG56580.1"/>
    <property type="molecule type" value="Genomic_DNA"/>
</dbReference>
<reference evidence="1" key="1">
    <citation type="submission" date="2021-07" db="EMBL/GenBank/DDBJ databases">
        <title>Shewanella sp. YLB-07 whole genome sequence.</title>
        <authorList>
            <person name="Yu L."/>
        </authorList>
    </citation>
    <scope>NUCLEOTIDE SEQUENCE</scope>
    <source>
        <strain evidence="1">YLB-08</strain>
    </source>
</reference>
<sequence>MRHSNSDSPSIAELLTKVGEVFETNQNKFNRGMFSSLPDHQQLCSLQNFYDSGMAVSQIAKMTGMPESTVYSKITTRR</sequence>
<name>A0ABX6V4U2_9GAMM</name>
<evidence type="ECO:0000313" key="1">
    <source>
        <dbReference type="EMBL" id="QPG56580.1"/>
    </source>
</evidence>